<dbReference type="InterPro" id="IPR027417">
    <property type="entry name" value="P-loop_NTPase"/>
</dbReference>
<feature type="domain" description="AAA+ ATPase" evidence="1">
    <location>
        <begin position="42"/>
        <end position="195"/>
    </location>
</feature>
<dbReference type="PANTHER" id="PTHR35894:SF1">
    <property type="entry name" value="PHOSPHORIBULOKINASE _ URIDINE KINASE FAMILY"/>
    <property type="match status" value="1"/>
</dbReference>
<dbReference type="InterPro" id="IPR002477">
    <property type="entry name" value="Peptidoglycan-bd-like"/>
</dbReference>
<dbReference type="SUPFAM" id="SSF47090">
    <property type="entry name" value="PGBD-like"/>
    <property type="match status" value="1"/>
</dbReference>
<dbReference type="InterPro" id="IPR003593">
    <property type="entry name" value="AAA+_ATPase"/>
</dbReference>
<organism evidence="2 3">
    <name type="scientific">Vibrio gelatinilyticus</name>
    <dbReference type="NCBI Taxonomy" id="2893468"/>
    <lineage>
        <taxon>Bacteria</taxon>
        <taxon>Pseudomonadati</taxon>
        <taxon>Pseudomonadota</taxon>
        <taxon>Gammaproteobacteria</taxon>
        <taxon>Vibrionales</taxon>
        <taxon>Vibrionaceae</taxon>
        <taxon>Vibrio</taxon>
    </lineage>
</organism>
<protein>
    <submittedName>
        <fullName evidence="2">AAA family ATPase</fullName>
    </submittedName>
</protein>
<dbReference type="EMBL" id="JAJNNZ010000012">
    <property type="protein sequence ID" value="MCJ2377990.1"/>
    <property type="molecule type" value="Genomic_DNA"/>
</dbReference>
<dbReference type="Gene3D" id="3.40.50.300">
    <property type="entry name" value="P-loop containing nucleotide triphosphate hydrolases"/>
    <property type="match status" value="1"/>
</dbReference>
<dbReference type="CDD" id="cd00009">
    <property type="entry name" value="AAA"/>
    <property type="match status" value="1"/>
</dbReference>
<keyword evidence="3" id="KW-1185">Reference proteome</keyword>
<dbReference type="Pfam" id="PF01471">
    <property type="entry name" value="PG_binding_1"/>
    <property type="match status" value="1"/>
</dbReference>
<dbReference type="RefSeq" id="WP_244358234.1">
    <property type="nucleotide sequence ID" value="NZ_JAJNNZ010000012.1"/>
</dbReference>
<dbReference type="InterPro" id="IPR048809">
    <property type="entry name" value="GspA_C39-like"/>
</dbReference>
<dbReference type="SUPFAM" id="SSF52540">
    <property type="entry name" value="P-loop containing nucleoside triphosphate hydrolases"/>
    <property type="match status" value="1"/>
</dbReference>
<proteinExistence type="predicted"/>
<dbReference type="PANTHER" id="PTHR35894">
    <property type="entry name" value="GENERAL SECRETION PATHWAY PROTEIN A-RELATED"/>
    <property type="match status" value="1"/>
</dbReference>
<accession>A0A9X1WEL9</accession>
<dbReference type="SMART" id="SM00382">
    <property type="entry name" value="AAA"/>
    <property type="match status" value="1"/>
</dbReference>
<dbReference type="AlphaFoldDB" id="A0A9X1WEL9"/>
<dbReference type="GO" id="GO:0016887">
    <property type="term" value="F:ATP hydrolysis activity"/>
    <property type="evidence" value="ECO:0007669"/>
    <property type="project" value="InterPro"/>
</dbReference>
<evidence type="ECO:0000259" key="1">
    <source>
        <dbReference type="SMART" id="SM00382"/>
    </source>
</evidence>
<dbReference type="InterPro" id="IPR036366">
    <property type="entry name" value="PGBDSf"/>
</dbReference>
<dbReference type="InterPro" id="IPR052026">
    <property type="entry name" value="ExeA_AAA_ATPase_DNA-bind"/>
</dbReference>
<dbReference type="Gene3D" id="3.90.70.10">
    <property type="entry name" value="Cysteine proteinases"/>
    <property type="match status" value="1"/>
</dbReference>
<dbReference type="InterPro" id="IPR049945">
    <property type="entry name" value="AAA_22"/>
</dbReference>
<reference evidence="2" key="1">
    <citation type="submission" date="2021-11" db="EMBL/GenBank/DDBJ databases">
        <title>Vibrio ZSDE26 sp. nov. and Vibrio ZSDZ34 sp. nov., isolated from coastal seawater in Qingdao.</title>
        <authorList>
            <person name="Zhang P."/>
        </authorList>
    </citation>
    <scope>NUCLEOTIDE SEQUENCE</scope>
    <source>
        <strain evidence="2">ZSDZ34</strain>
    </source>
</reference>
<dbReference type="InterPro" id="IPR036365">
    <property type="entry name" value="PGBD-like_sf"/>
</dbReference>
<comment type="caution">
    <text evidence="2">The sequence shown here is derived from an EMBL/GenBank/DDBJ whole genome shotgun (WGS) entry which is preliminary data.</text>
</comment>
<evidence type="ECO:0000313" key="2">
    <source>
        <dbReference type="EMBL" id="MCJ2377990.1"/>
    </source>
</evidence>
<dbReference type="Pfam" id="PF21327">
    <property type="entry name" value="GspA_C39-like"/>
    <property type="match status" value="1"/>
</dbReference>
<evidence type="ECO:0000313" key="3">
    <source>
        <dbReference type="Proteomes" id="UP001139488"/>
    </source>
</evidence>
<gene>
    <name evidence="2" type="ORF">LNL84_14220</name>
</gene>
<name>A0A9X1WEL9_9VIBR</name>
<dbReference type="Pfam" id="PF13401">
    <property type="entry name" value="AAA_22"/>
    <property type="match status" value="1"/>
</dbReference>
<sequence length="570" mass="63583">MYKDYFGFFEVPFSIVPSSRYLFLSQRHREAMQHLQAGLGDGGGFAMLTGEVGTGKTTVAKAMLASLDDKTRAGLILNPTFTSLDLLEAICDEFHLHYPEKATLKQLSQCIYQFLQLNDSQGIQTLVVIDEAQHLAADVLEQLRLLTNLETDDRKLLKVLLIGQPELQEKLRTTQLRQLSQRITGRYHLLPLTEGEIRQYIEFRLSTAGGSMDVFTRSAISTLARESQGIPRLINLLADKSLQYAFHSGVKQVSKDIAQKASQDVLSFQAPNFSSSVQEPHSDKASYLSYAIVSALGLGIATGVYWQSDNIAPYLDKLRSSNSLDNRAIEPLVATSPAPESSPEQVEDTNVAASVTQAESSLPPAFEQALRESSDQVQAVRELYKLWGYQASVMDGICEGQSNGLFQCRSYLGSLAQIEALNFPVVLQLNIEQMRSFAVLYRLEDAVAEILVADQRVQVPRAWLEQVWYGEYISIWQRQLSDTLKVHDQGPQVRILDDKLSQVLGVSPLGRDIFDSALKQKVQVFQRWQNMDVDGIAGKNTLKRLELLTQTEAPELTFSPTESLQQGASR</sequence>
<dbReference type="Gene3D" id="1.10.101.10">
    <property type="entry name" value="PGBD-like superfamily/PGBD"/>
    <property type="match status" value="1"/>
</dbReference>
<dbReference type="Proteomes" id="UP001139488">
    <property type="component" value="Unassembled WGS sequence"/>
</dbReference>